<protein>
    <submittedName>
        <fullName evidence="1">Uncharacterized protein</fullName>
    </submittedName>
</protein>
<evidence type="ECO:0000313" key="1">
    <source>
        <dbReference type="EMBL" id="GAI68262.1"/>
    </source>
</evidence>
<dbReference type="EMBL" id="BARV01044013">
    <property type="protein sequence ID" value="GAI68262.1"/>
    <property type="molecule type" value="Genomic_DNA"/>
</dbReference>
<dbReference type="InterPro" id="IPR002746">
    <property type="entry name" value="UPF0216"/>
</dbReference>
<accession>X1QIF1</accession>
<organism evidence="1">
    <name type="scientific">marine sediment metagenome</name>
    <dbReference type="NCBI Taxonomy" id="412755"/>
    <lineage>
        <taxon>unclassified sequences</taxon>
        <taxon>metagenomes</taxon>
        <taxon>ecological metagenomes</taxon>
    </lineage>
</organism>
<name>X1QIF1_9ZZZZ</name>
<gene>
    <name evidence="1" type="ORF">S06H3_65390</name>
</gene>
<feature type="non-terminal residue" evidence="1">
    <location>
        <position position="1"/>
    </location>
</feature>
<comment type="caution">
    <text evidence="1">The sequence shown here is derived from an EMBL/GenBank/DDBJ whole genome shotgun (WGS) entry which is preliminary data.</text>
</comment>
<reference evidence="1" key="1">
    <citation type="journal article" date="2014" name="Front. Microbiol.">
        <title>High frequency of phylogenetically diverse reductive dehalogenase-homologous genes in deep subseafloor sedimentary metagenomes.</title>
        <authorList>
            <person name="Kawai M."/>
            <person name="Futagami T."/>
            <person name="Toyoda A."/>
            <person name="Takaki Y."/>
            <person name="Nishi S."/>
            <person name="Hori S."/>
            <person name="Arai W."/>
            <person name="Tsubouchi T."/>
            <person name="Morono Y."/>
            <person name="Uchiyama I."/>
            <person name="Ito T."/>
            <person name="Fujiyama A."/>
            <person name="Inagaki F."/>
            <person name="Takami H."/>
        </authorList>
    </citation>
    <scope>NUCLEOTIDE SEQUENCE</scope>
    <source>
        <strain evidence="1">Expedition CK06-06</strain>
    </source>
</reference>
<feature type="non-terminal residue" evidence="1">
    <location>
        <position position="96"/>
    </location>
</feature>
<dbReference type="Pfam" id="PF01886">
    <property type="entry name" value="DUF61"/>
    <property type="match status" value="1"/>
</dbReference>
<dbReference type="AlphaFoldDB" id="X1QIF1"/>
<proteinExistence type="predicted"/>
<sequence length="96" mass="10778">RVLNAHLPCEQKPLSDLLGEEYPNVVCNDGSTHLFKRKELEYLKSLLATDEQEALLLPMLIEVNSGQGEMAIICRGETEEKVVSKILDMPVTPKQE</sequence>